<feature type="signal peptide" evidence="1">
    <location>
        <begin position="1"/>
        <end position="15"/>
    </location>
</feature>
<evidence type="ECO:0000313" key="3">
    <source>
        <dbReference type="Proteomes" id="UP000294530"/>
    </source>
</evidence>
<sequence>MLDSLIACLFAISSSWPLSSLLDAFFVCLLDDRRFDLVHRLVPVPHFFRVDLSQFRANDLLQSLRDEQRCWGFDQIGTRIDSVDPSCRPPTPSRDIGSDY</sequence>
<comment type="caution">
    <text evidence="2">The sequence shown here is derived from an EMBL/GenBank/DDBJ whole genome shotgun (WGS) entry which is preliminary data.</text>
</comment>
<evidence type="ECO:0008006" key="4">
    <source>
        <dbReference type="Google" id="ProtNLM"/>
    </source>
</evidence>
<evidence type="ECO:0000256" key="1">
    <source>
        <dbReference type="SAM" id="SignalP"/>
    </source>
</evidence>
<dbReference type="EMBL" id="SHOA02000001">
    <property type="protein sequence ID" value="TDH73621.1"/>
    <property type="molecule type" value="Genomic_DNA"/>
</dbReference>
<dbReference type="AlphaFoldDB" id="A0A976IKP3"/>
<keyword evidence="1" id="KW-0732">Signal</keyword>
<organism evidence="2 3">
    <name type="scientific">Bremia lactucae</name>
    <name type="common">Lettuce downy mildew</name>
    <dbReference type="NCBI Taxonomy" id="4779"/>
    <lineage>
        <taxon>Eukaryota</taxon>
        <taxon>Sar</taxon>
        <taxon>Stramenopiles</taxon>
        <taxon>Oomycota</taxon>
        <taxon>Peronosporomycetes</taxon>
        <taxon>Peronosporales</taxon>
        <taxon>Peronosporaceae</taxon>
        <taxon>Bremia</taxon>
    </lineage>
</organism>
<gene>
    <name evidence="2" type="ORF">CCR75_009083</name>
</gene>
<protein>
    <recommendedName>
        <fullName evidence="4">Secreted protein</fullName>
    </recommendedName>
</protein>
<proteinExistence type="predicted"/>
<dbReference type="RefSeq" id="XP_067823119.1">
    <property type="nucleotide sequence ID" value="XM_067967129.1"/>
</dbReference>
<dbReference type="Proteomes" id="UP000294530">
    <property type="component" value="Unassembled WGS sequence"/>
</dbReference>
<evidence type="ECO:0000313" key="2">
    <source>
        <dbReference type="EMBL" id="TDH73621.1"/>
    </source>
</evidence>
<keyword evidence="3" id="KW-1185">Reference proteome</keyword>
<feature type="chain" id="PRO_5037800226" description="Secreted protein" evidence="1">
    <location>
        <begin position="16"/>
        <end position="100"/>
    </location>
</feature>
<accession>A0A976IKP3</accession>
<dbReference type="KEGG" id="blac:94352800"/>
<reference evidence="2 3" key="1">
    <citation type="journal article" date="2021" name="Genome Biol.">
        <title>AFLAP: assembly-free linkage analysis pipeline using k-mers from genome sequencing data.</title>
        <authorList>
            <person name="Fletcher K."/>
            <person name="Zhang L."/>
            <person name="Gil J."/>
            <person name="Han R."/>
            <person name="Cavanaugh K."/>
            <person name="Michelmore R."/>
        </authorList>
    </citation>
    <scope>NUCLEOTIDE SEQUENCE [LARGE SCALE GENOMIC DNA]</scope>
    <source>
        <strain evidence="2 3">SF5</strain>
    </source>
</reference>
<dbReference type="GeneID" id="94352800"/>
<name>A0A976IKP3_BRELC</name>